<name>A0A381Z8A1_9ZZZZ</name>
<protein>
    <submittedName>
        <fullName evidence="1">Uncharacterized protein</fullName>
    </submittedName>
</protein>
<sequence>YKTESNEKIFSRASVISSVIFSRLQNIVFSHAVKTAQHNQLYEGLEIYQNRA</sequence>
<feature type="non-terminal residue" evidence="1">
    <location>
        <position position="1"/>
    </location>
</feature>
<accession>A0A381Z8A1</accession>
<dbReference type="AlphaFoldDB" id="A0A381Z8A1"/>
<organism evidence="1">
    <name type="scientific">marine metagenome</name>
    <dbReference type="NCBI Taxonomy" id="408172"/>
    <lineage>
        <taxon>unclassified sequences</taxon>
        <taxon>metagenomes</taxon>
        <taxon>ecological metagenomes</taxon>
    </lineage>
</organism>
<proteinExistence type="predicted"/>
<dbReference type="EMBL" id="UINC01020346">
    <property type="protein sequence ID" value="SVA85526.1"/>
    <property type="molecule type" value="Genomic_DNA"/>
</dbReference>
<reference evidence="1" key="1">
    <citation type="submission" date="2018-05" db="EMBL/GenBank/DDBJ databases">
        <authorList>
            <person name="Lanie J.A."/>
            <person name="Ng W.-L."/>
            <person name="Kazmierczak K.M."/>
            <person name="Andrzejewski T.M."/>
            <person name="Davidsen T.M."/>
            <person name="Wayne K.J."/>
            <person name="Tettelin H."/>
            <person name="Glass J.I."/>
            <person name="Rusch D."/>
            <person name="Podicherti R."/>
            <person name="Tsui H.-C.T."/>
            <person name="Winkler M.E."/>
        </authorList>
    </citation>
    <scope>NUCLEOTIDE SEQUENCE</scope>
</reference>
<evidence type="ECO:0000313" key="1">
    <source>
        <dbReference type="EMBL" id="SVA85526.1"/>
    </source>
</evidence>
<gene>
    <name evidence="1" type="ORF">METZ01_LOCUS138380</name>
</gene>